<gene>
    <name evidence="1" type="ORF">CFH99_22695</name>
</gene>
<name>A0ABX7PRP8_9ACTN</name>
<organism evidence="1 2">
    <name type="scientific">Nocardioides aromaticivorans</name>
    <dbReference type="NCBI Taxonomy" id="200618"/>
    <lineage>
        <taxon>Bacteria</taxon>
        <taxon>Bacillati</taxon>
        <taxon>Actinomycetota</taxon>
        <taxon>Actinomycetes</taxon>
        <taxon>Propionibacteriales</taxon>
        <taxon>Nocardioidaceae</taxon>
        <taxon>Nocardioides</taxon>
    </lineage>
</organism>
<evidence type="ECO:0000313" key="1">
    <source>
        <dbReference type="EMBL" id="QSR28437.1"/>
    </source>
</evidence>
<protein>
    <submittedName>
        <fullName evidence="1">Uncharacterized protein</fullName>
    </submittedName>
</protein>
<keyword evidence="2" id="KW-1185">Reference proteome</keyword>
<sequence length="245" mass="27613">MASEPFSEQDLLLAIVLDDEVAATNALLRESIDRLRRMRWLAQDEYVLTALLAAGMERFLKLTLALYRVDVEGAPWPAAELKSYGHRIVDLDLQCRALIRNRLGTVDYGERLAQKVNALDEDWRLDAVLALAHDYASGGRYFNLDYLGTAEGTRRSPRQRWQRLVDEIKTRWLDPKTVLAPEEEPRIGAPGVVSTAGGEVSRSLASSVAAWRDFYLSSWEYGVCGNRAERLGQQIAWPYPDSTAD</sequence>
<accession>A0ABX7PRP8</accession>
<dbReference type="RefSeq" id="WP_207007227.1">
    <property type="nucleotide sequence ID" value="NZ_CP022295.1"/>
</dbReference>
<dbReference type="Proteomes" id="UP000662818">
    <property type="component" value="Chromosome"/>
</dbReference>
<evidence type="ECO:0000313" key="2">
    <source>
        <dbReference type="Proteomes" id="UP000662818"/>
    </source>
</evidence>
<proteinExistence type="predicted"/>
<dbReference type="EMBL" id="CP022295">
    <property type="protein sequence ID" value="QSR28437.1"/>
    <property type="molecule type" value="Genomic_DNA"/>
</dbReference>
<reference evidence="1 2" key="1">
    <citation type="submission" date="2017-06" db="EMBL/GenBank/DDBJ databases">
        <title>Complete Genome Sequence of the Soil Carbazole-Degrading Bacterium Nocardioides aromaticivorans IC177.</title>
        <authorList>
            <person name="Vejarano F."/>
            <person name="Suzuki-Minakuchi C."/>
            <person name="Ohtsubo Y."/>
            <person name="Tsuda M."/>
            <person name="Okada K."/>
            <person name="Nojiri H."/>
        </authorList>
    </citation>
    <scope>NUCLEOTIDE SEQUENCE [LARGE SCALE GENOMIC DNA]</scope>
    <source>
        <strain evidence="1 2">IC177</strain>
    </source>
</reference>